<keyword evidence="8 11" id="KW-0648">Protein biosynthesis</keyword>
<dbReference type="SUPFAM" id="SSF47323">
    <property type="entry name" value="Anticodon-binding domain of a subclass of class I aminoacyl-tRNA synthetases"/>
    <property type="match status" value="1"/>
</dbReference>
<keyword evidence="9 11" id="KW-0030">Aminoacyl-tRNA synthetase</keyword>
<gene>
    <name evidence="11 15" type="primary">argS</name>
    <name evidence="15" type="ORF">G5C65_01340</name>
</gene>
<dbReference type="InterPro" id="IPR005148">
    <property type="entry name" value="Arg-tRNA-synth_N"/>
</dbReference>
<dbReference type="NCBIfam" id="TIGR00456">
    <property type="entry name" value="argS"/>
    <property type="match status" value="1"/>
</dbReference>
<dbReference type="AlphaFoldDB" id="A0A6G4WP40"/>
<evidence type="ECO:0000256" key="7">
    <source>
        <dbReference type="ARBA" id="ARBA00022840"/>
    </source>
</evidence>
<dbReference type="GO" id="GO:0004814">
    <property type="term" value="F:arginine-tRNA ligase activity"/>
    <property type="evidence" value="ECO:0007669"/>
    <property type="project" value="UniProtKB-UniRule"/>
</dbReference>
<dbReference type="CDD" id="cd07956">
    <property type="entry name" value="Anticodon_Ia_Arg"/>
    <property type="match status" value="1"/>
</dbReference>
<evidence type="ECO:0000256" key="1">
    <source>
        <dbReference type="ARBA" id="ARBA00004496"/>
    </source>
</evidence>
<dbReference type="Proteomes" id="UP000477722">
    <property type="component" value="Unassembled WGS sequence"/>
</dbReference>
<comment type="catalytic activity">
    <reaction evidence="10 11">
        <text>tRNA(Arg) + L-arginine + ATP = L-arginyl-tRNA(Arg) + AMP + diphosphate</text>
        <dbReference type="Rhea" id="RHEA:20301"/>
        <dbReference type="Rhea" id="RHEA-COMP:9658"/>
        <dbReference type="Rhea" id="RHEA-COMP:9673"/>
        <dbReference type="ChEBI" id="CHEBI:30616"/>
        <dbReference type="ChEBI" id="CHEBI:32682"/>
        <dbReference type="ChEBI" id="CHEBI:33019"/>
        <dbReference type="ChEBI" id="CHEBI:78442"/>
        <dbReference type="ChEBI" id="CHEBI:78513"/>
        <dbReference type="ChEBI" id="CHEBI:456215"/>
        <dbReference type="EC" id="6.1.1.19"/>
    </reaction>
</comment>
<name>A0A6G4WP40_9ACTN</name>
<dbReference type="PRINTS" id="PR01038">
    <property type="entry name" value="TRNASYNTHARG"/>
</dbReference>
<evidence type="ECO:0000256" key="2">
    <source>
        <dbReference type="ARBA" id="ARBA00005594"/>
    </source>
</evidence>
<dbReference type="FunFam" id="1.10.730.10:FF:000008">
    <property type="entry name" value="Arginine--tRNA ligase"/>
    <property type="match status" value="1"/>
</dbReference>
<dbReference type="InterPro" id="IPR001412">
    <property type="entry name" value="aa-tRNA-synth_I_CS"/>
</dbReference>
<proteinExistence type="inferred from homology"/>
<comment type="caution">
    <text evidence="11">Lacks conserved residue(s) required for the propagation of feature annotation.</text>
</comment>
<evidence type="ECO:0000256" key="9">
    <source>
        <dbReference type="ARBA" id="ARBA00023146"/>
    </source>
</evidence>
<dbReference type="InterPro" id="IPR035684">
    <property type="entry name" value="ArgRS_core"/>
</dbReference>
<evidence type="ECO:0000313" key="16">
    <source>
        <dbReference type="Proteomes" id="UP000477722"/>
    </source>
</evidence>
<dbReference type="Pfam" id="PF03485">
    <property type="entry name" value="Arg_tRNA_synt_N"/>
    <property type="match status" value="1"/>
</dbReference>
<dbReference type="SMART" id="SM01016">
    <property type="entry name" value="Arg_tRNA_synt_N"/>
    <property type="match status" value="1"/>
</dbReference>
<comment type="subcellular location">
    <subcellularLocation>
        <location evidence="1 11">Cytoplasm</location>
    </subcellularLocation>
</comment>
<dbReference type="GO" id="GO:0005737">
    <property type="term" value="C:cytoplasm"/>
    <property type="evidence" value="ECO:0007669"/>
    <property type="project" value="UniProtKB-SubCell"/>
</dbReference>
<evidence type="ECO:0000256" key="10">
    <source>
        <dbReference type="ARBA" id="ARBA00049339"/>
    </source>
</evidence>
<dbReference type="GO" id="GO:0006420">
    <property type="term" value="P:arginyl-tRNA aminoacylation"/>
    <property type="evidence" value="ECO:0007669"/>
    <property type="project" value="UniProtKB-UniRule"/>
</dbReference>
<dbReference type="InterPro" id="IPR014729">
    <property type="entry name" value="Rossmann-like_a/b/a_fold"/>
</dbReference>
<dbReference type="InterPro" id="IPR008909">
    <property type="entry name" value="DALR_anticod-bd"/>
</dbReference>
<dbReference type="GO" id="GO:0005524">
    <property type="term" value="F:ATP binding"/>
    <property type="evidence" value="ECO:0007669"/>
    <property type="project" value="UniProtKB-UniRule"/>
</dbReference>
<comment type="subunit">
    <text evidence="3 11">Monomer.</text>
</comment>
<dbReference type="EMBL" id="JAAKZZ010000005">
    <property type="protein sequence ID" value="NGO67029.1"/>
    <property type="molecule type" value="Genomic_DNA"/>
</dbReference>
<keyword evidence="7 11" id="KW-0067">ATP-binding</keyword>
<feature type="domain" description="Arginyl tRNA synthetase N-terminal" evidence="14">
    <location>
        <begin position="2"/>
        <end position="84"/>
    </location>
</feature>
<dbReference type="InterPro" id="IPR036695">
    <property type="entry name" value="Arg-tRNA-synth_N_sf"/>
</dbReference>
<organism evidence="15 16">
    <name type="scientific">Streptomyces boncukensis</name>
    <dbReference type="NCBI Taxonomy" id="2711219"/>
    <lineage>
        <taxon>Bacteria</taxon>
        <taxon>Bacillati</taxon>
        <taxon>Actinomycetota</taxon>
        <taxon>Actinomycetes</taxon>
        <taxon>Kitasatosporales</taxon>
        <taxon>Streptomycetaceae</taxon>
        <taxon>Streptomyces</taxon>
    </lineage>
</organism>
<dbReference type="SMART" id="SM00836">
    <property type="entry name" value="DALR_1"/>
    <property type="match status" value="1"/>
</dbReference>
<dbReference type="InterPro" id="IPR001278">
    <property type="entry name" value="Arg-tRNA-ligase"/>
</dbReference>
<evidence type="ECO:0000256" key="12">
    <source>
        <dbReference type="RuleBase" id="RU363038"/>
    </source>
</evidence>
<evidence type="ECO:0000256" key="3">
    <source>
        <dbReference type="ARBA" id="ARBA00011245"/>
    </source>
</evidence>
<keyword evidence="5 11" id="KW-0436">Ligase</keyword>
<evidence type="ECO:0000256" key="5">
    <source>
        <dbReference type="ARBA" id="ARBA00022598"/>
    </source>
</evidence>
<keyword evidence="4 11" id="KW-0963">Cytoplasm</keyword>
<dbReference type="SUPFAM" id="SSF52374">
    <property type="entry name" value="Nucleotidylyl transferase"/>
    <property type="match status" value="1"/>
</dbReference>
<comment type="similarity">
    <text evidence="2 11 12">Belongs to the class-I aminoacyl-tRNA synthetase family.</text>
</comment>
<evidence type="ECO:0000256" key="8">
    <source>
        <dbReference type="ARBA" id="ARBA00022917"/>
    </source>
</evidence>
<reference evidence="15 16" key="1">
    <citation type="submission" date="2020-02" db="EMBL/GenBank/DDBJ databases">
        <title>Whole-genome analyses of novel actinobacteria.</title>
        <authorList>
            <person name="Sahin N."/>
            <person name="Tatar D."/>
        </authorList>
    </citation>
    <scope>NUCLEOTIDE SEQUENCE [LARGE SCALE GENOMIC DNA]</scope>
    <source>
        <strain evidence="15 16">SB3404</strain>
    </source>
</reference>
<dbReference type="PANTHER" id="PTHR11956:SF5">
    <property type="entry name" value="ARGININE--TRNA LIGASE, CYTOPLASMIC"/>
    <property type="match status" value="1"/>
</dbReference>
<evidence type="ECO:0000256" key="6">
    <source>
        <dbReference type="ARBA" id="ARBA00022741"/>
    </source>
</evidence>
<dbReference type="FunFam" id="3.40.50.620:FF:000030">
    <property type="entry name" value="Arginine--tRNA ligase"/>
    <property type="match status" value="1"/>
</dbReference>
<dbReference type="PROSITE" id="PS00178">
    <property type="entry name" value="AA_TRNA_LIGASE_I"/>
    <property type="match status" value="1"/>
</dbReference>
<evidence type="ECO:0000256" key="11">
    <source>
        <dbReference type="HAMAP-Rule" id="MF_00123"/>
    </source>
</evidence>
<comment type="caution">
    <text evidence="15">The sequence shown here is derived from an EMBL/GenBank/DDBJ whole genome shotgun (WGS) entry which is preliminary data.</text>
</comment>
<keyword evidence="16" id="KW-1185">Reference proteome</keyword>
<sequence length="575" mass="63384">MASLEELLHQRLAPAFEAVAGAPVDPVIRRSQHADFQSDATLALVRKIGGNPRDIANRVVEAAQLDDLCSSVEISGPGFINLTFSDDVLTRLLADSVGDERLGVPQAKAPEIIAIDYSAPNAAKEMHVGHLRSTIIGDAAVRLLEWQGHTIVRQNHIGEWGTPFGMLVEHLLDIGESEAAHELSVGDLNGFYRAARVKFDNDETFKDRARKRVVLLQSGDETTLRLWKTLVDESKKYFMTVYDMLGVRLTEDDFFGESYYNDQLQSVVDELGELGLLRESDGAQCVFPEGYKNRNGDPLPIIVKKGDGGFGYGATDLATIRHRLRDLHATRLLYVVGLPQHQHLAMIYDVARDAHWLVPPARAEHVGHGSILGDDGKMLRTRAGKSVKLVDLLEEAVVRASAVIAEKNPELDEETRAAVARAVGIGAVKYADLSTDRTRDYVFDLDRMLSFEGNTAPYLQYARARICSIFRRAGVAAPLPDAEKLTITEPAERALVLELLGFSSLLAEVSETLEFHKLAHYLHGLASVFTSFYEKCPVLRAEGDVQQTRLVLCDVTARTLELGLGLLGIDAPDRM</sequence>
<protein>
    <recommendedName>
        <fullName evidence="11">Arginine--tRNA ligase</fullName>
        <ecNumber evidence="11">6.1.1.19</ecNumber>
    </recommendedName>
    <alternativeName>
        <fullName evidence="11">Arginyl-tRNA synthetase</fullName>
        <shortName evidence="11">ArgRS</shortName>
    </alternativeName>
</protein>
<dbReference type="Gene3D" id="3.40.50.620">
    <property type="entry name" value="HUPs"/>
    <property type="match status" value="1"/>
</dbReference>
<dbReference type="EC" id="6.1.1.19" evidence="11"/>
<accession>A0A6G4WP40</accession>
<dbReference type="Pfam" id="PF00750">
    <property type="entry name" value="tRNA-synt_1d"/>
    <property type="match status" value="1"/>
</dbReference>
<dbReference type="SUPFAM" id="SSF55190">
    <property type="entry name" value="Arginyl-tRNA synthetase (ArgRS), N-terminal 'additional' domain"/>
    <property type="match status" value="1"/>
</dbReference>
<dbReference type="InterPro" id="IPR009080">
    <property type="entry name" value="tRNAsynth_Ia_anticodon-bd"/>
</dbReference>
<evidence type="ECO:0000259" key="14">
    <source>
        <dbReference type="SMART" id="SM01016"/>
    </source>
</evidence>
<dbReference type="Pfam" id="PF05746">
    <property type="entry name" value="DALR_1"/>
    <property type="match status" value="1"/>
</dbReference>
<dbReference type="PANTHER" id="PTHR11956">
    <property type="entry name" value="ARGINYL-TRNA SYNTHETASE"/>
    <property type="match status" value="1"/>
</dbReference>
<keyword evidence="6 11" id="KW-0547">Nucleotide-binding</keyword>
<evidence type="ECO:0000313" key="15">
    <source>
        <dbReference type="EMBL" id="NGO67029.1"/>
    </source>
</evidence>
<feature type="domain" description="DALR anticodon binding" evidence="13">
    <location>
        <begin position="459"/>
        <end position="575"/>
    </location>
</feature>
<evidence type="ECO:0000259" key="13">
    <source>
        <dbReference type="SMART" id="SM00836"/>
    </source>
</evidence>
<dbReference type="Gene3D" id="1.10.730.10">
    <property type="entry name" value="Isoleucyl-tRNA Synthetase, Domain 1"/>
    <property type="match status" value="1"/>
</dbReference>
<dbReference type="Gene3D" id="3.30.1360.70">
    <property type="entry name" value="Arginyl tRNA synthetase N-terminal domain"/>
    <property type="match status" value="1"/>
</dbReference>
<evidence type="ECO:0000256" key="4">
    <source>
        <dbReference type="ARBA" id="ARBA00022490"/>
    </source>
</evidence>
<dbReference type="RefSeq" id="WP_165296693.1">
    <property type="nucleotide sequence ID" value="NZ_JAAKZZ010000005.1"/>
</dbReference>
<dbReference type="HAMAP" id="MF_00123">
    <property type="entry name" value="Arg_tRNA_synth"/>
    <property type="match status" value="1"/>
</dbReference>